<evidence type="ECO:0000313" key="11">
    <source>
        <dbReference type="Proteomes" id="UP000319342"/>
    </source>
</evidence>
<feature type="domain" description="ATP-cone" evidence="9">
    <location>
        <begin position="49"/>
        <end position="139"/>
    </location>
</feature>
<dbReference type="GO" id="GO:0008270">
    <property type="term" value="F:zinc ion binding"/>
    <property type="evidence" value="ECO:0007669"/>
    <property type="project" value="UniProtKB-UniRule"/>
</dbReference>
<evidence type="ECO:0000256" key="6">
    <source>
        <dbReference type="ARBA" id="ARBA00023125"/>
    </source>
</evidence>
<evidence type="ECO:0000313" key="10">
    <source>
        <dbReference type="EMBL" id="QDU85330.1"/>
    </source>
</evidence>
<feature type="zinc finger region" evidence="8">
    <location>
        <begin position="3"/>
        <end position="34"/>
    </location>
</feature>
<protein>
    <recommendedName>
        <fullName evidence="8">Transcriptional repressor NrdR</fullName>
    </recommendedName>
</protein>
<comment type="function">
    <text evidence="8">Negatively regulates transcription of bacterial ribonucleotide reductase nrd genes and operons by binding to NrdR-boxes.</text>
</comment>
<sequence length="154" mass="17778">MKCPRCGANDDRVVDSRESAEGAAVRRRRECLGCFLRFTTYERIETSPLRVVKKNGERVGFDVERVLAGMARACEKLDVPTEALETAAHRVEARCQEEYDREVPSAVVGNFVMAELERIDHVAYVRFASVYREFRDVSQFLEELERMSEVERRP</sequence>
<gene>
    <name evidence="8 10" type="primary">nrdR</name>
    <name evidence="10" type="ORF">Pla163_24580</name>
</gene>
<keyword evidence="8" id="KW-0479">Metal-binding</keyword>
<dbReference type="PANTHER" id="PTHR30455">
    <property type="entry name" value="TRANSCRIPTIONAL REPRESSOR NRDR"/>
    <property type="match status" value="1"/>
</dbReference>
<dbReference type="GO" id="GO:0045892">
    <property type="term" value="P:negative regulation of DNA-templated transcription"/>
    <property type="evidence" value="ECO:0007669"/>
    <property type="project" value="UniProtKB-UniRule"/>
</dbReference>
<dbReference type="PROSITE" id="PS51161">
    <property type="entry name" value="ATP_CONE"/>
    <property type="match status" value="1"/>
</dbReference>
<keyword evidence="6 8" id="KW-0238">DNA-binding</keyword>
<dbReference type="RefSeq" id="WP_145188476.1">
    <property type="nucleotide sequence ID" value="NZ_CP036290.1"/>
</dbReference>
<keyword evidence="4 8" id="KW-0067">ATP-binding</keyword>
<comment type="similarity">
    <text evidence="8">Belongs to the NrdR family.</text>
</comment>
<dbReference type="OrthoDB" id="9807461at2"/>
<dbReference type="InterPro" id="IPR003796">
    <property type="entry name" value="RNR_NrdR-like"/>
</dbReference>
<evidence type="ECO:0000256" key="4">
    <source>
        <dbReference type="ARBA" id="ARBA00022840"/>
    </source>
</evidence>
<dbReference type="AlphaFoldDB" id="A0A518D1I5"/>
<keyword evidence="7 8" id="KW-0804">Transcription</keyword>
<proteinExistence type="inferred from homology"/>
<keyword evidence="11" id="KW-1185">Reference proteome</keyword>
<dbReference type="Proteomes" id="UP000319342">
    <property type="component" value="Chromosome"/>
</dbReference>
<evidence type="ECO:0000256" key="5">
    <source>
        <dbReference type="ARBA" id="ARBA00023015"/>
    </source>
</evidence>
<comment type="cofactor">
    <cofactor evidence="8">
        <name>Zn(2+)</name>
        <dbReference type="ChEBI" id="CHEBI:29105"/>
    </cofactor>
    <text evidence="8">Binds 1 zinc ion.</text>
</comment>
<dbReference type="HAMAP" id="MF_00440">
    <property type="entry name" value="NrdR"/>
    <property type="match status" value="1"/>
</dbReference>
<dbReference type="Pfam" id="PF03477">
    <property type="entry name" value="ATP-cone"/>
    <property type="match status" value="1"/>
</dbReference>
<evidence type="ECO:0000256" key="8">
    <source>
        <dbReference type="HAMAP-Rule" id="MF_00440"/>
    </source>
</evidence>
<dbReference type="GO" id="GO:0005524">
    <property type="term" value="F:ATP binding"/>
    <property type="evidence" value="ECO:0007669"/>
    <property type="project" value="UniProtKB-UniRule"/>
</dbReference>
<dbReference type="InterPro" id="IPR055173">
    <property type="entry name" value="NrdR-like_N"/>
</dbReference>
<dbReference type="PANTHER" id="PTHR30455:SF2">
    <property type="entry name" value="TRANSCRIPTIONAL REPRESSOR NRDR"/>
    <property type="match status" value="1"/>
</dbReference>
<reference evidence="10 11" key="1">
    <citation type="submission" date="2019-02" db="EMBL/GenBank/DDBJ databases">
        <title>Deep-cultivation of Planctomycetes and their phenomic and genomic characterization uncovers novel biology.</title>
        <authorList>
            <person name="Wiegand S."/>
            <person name="Jogler M."/>
            <person name="Boedeker C."/>
            <person name="Pinto D."/>
            <person name="Vollmers J."/>
            <person name="Rivas-Marin E."/>
            <person name="Kohn T."/>
            <person name="Peeters S.H."/>
            <person name="Heuer A."/>
            <person name="Rast P."/>
            <person name="Oberbeckmann S."/>
            <person name="Bunk B."/>
            <person name="Jeske O."/>
            <person name="Meyerdierks A."/>
            <person name="Storesund J.E."/>
            <person name="Kallscheuer N."/>
            <person name="Luecker S."/>
            <person name="Lage O.M."/>
            <person name="Pohl T."/>
            <person name="Merkel B.J."/>
            <person name="Hornburger P."/>
            <person name="Mueller R.-W."/>
            <person name="Bruemmer F."/>
            <person name="Labrenz M."/>
            <person name="Spormann A.M."/>
            <person name="Op den Camp H."/>
            <person name="Overmann J."/>
            <person name="Amann R."/>
            <person name="Jetten M.S.M."/>
            <person name="Mascher T."/>
            <person name="Medema M.H."/>
            <person name="Devos D.P."/>
            <person name="Kaster A.-K."/>
            <person name="Ovreas L."/>
            <person name="Rohde M."/>
            <person name="Galperin M.Y."/>
            <person name="Jogler C."/>
        </authorList>
    </citation>
    <scope>NUCLEOTIDE SEQUENCE [LARGE SCALE GENOMIC DNA]</scope>
    <source>
        <strain evidence="10 11">Pla163</strain>
    </source>
</reference>
<dbReference type="EMBL" id="CP036290">
    <property type="protein sequence ID" value="QDU85330.1"/>
    <property type="molecule type" value="Genomic_DNA"/>
</dbReference>
<name>A0A518D1I5_9BACT</name>
<keyword evidence="2 8" id="KW-0547">Nucleotide-binding</keyword>
<evidence type="ECO:0000256" key="7">
    <source>
        <dbReference type="ARBA" id="ARBA00023163"/>
    </source>
</evidence>
<keyword evidence="5 8" id="KW-0805">Transcription regulation</keyword>
<accession>A0A518D1I5</accession>
<keyword evidence="8" id="KW-0862">Zinc</keyword>
<evidence type="ECO:0000256" key="1">
    <source>
        <dbReference type="ARBA" id="ARBA00022491"/>
    </source>
</evidence>
<keyword evidence="1 8" id="KW-0678">Repressor</keyword>
<keyword evidence="3 8" id="KW-0863">Zinc-finger</keyword>
<organism evidence="10 11">
    <name type="scientific">Rohdeia mirabilis</name>
    <dbReference type="NCBI Taxonomy" id="2528008"/>
    <lineage>
        <taxon>Bacteria</taxon>
        <taxon>Pseudomonadati</taxon>
        <taxon>Planctomycetota</taxon>
        <taxon>Planctomycetia</taxon>
        <taxon>Planctomycetia incertae sedis</taxon>
        <taxon>Rohdeia</taxon>
    </lineage>
</organism>
<dbReference type="GO" id="GO:0003677">
    <property type="term" value="F:DNA binding"/>
    <property type="evidence" value="ECO:0007669"/>
    <property type="project" value="UniProtKB-KW"/>
</dbReference>
<evidence type="ECO:0000256" key="3">
    <source>
        <dbReference type="ARBA" id="ARBA00022771"/>
    </source>
</evidence>
<evidence type="ECO:0000259" key="9">
    <source>
        <dbReference type="PROSITE" id="PS51161"/>
    </source>
</evidence>
<dbReference type="InterPro" id="IPR005144">
    <property type="entry name" value="ATP-cone_dom"/>
</dbReference>
<dbReference type="Pfam" id="PF22811">
    <property type="entry name" value="Zn_ribbon_NrdR"/>
    <property type="match status" value="1"/>
</dbReference>
<evidence type="ECO:0000256" key="2">
    <source>
        <dbReference type="ARBA" id="ARBA00022741"/>
    </source>
</evidence>
<dbReference type="NCBIfam" id="TIGR00244">
    <property type="entry name" value="transcriptional regulator NrdR"/>
    <property type="match status" value="1"/>
</dbReference>